<dbReference type="Proteomes" id="UP000663828">
    <property type="component" value="Unassembled WGS sequence"/>
</dbReference>
<dbReference type="PANTHER" id="PTHR39069">
    <property type="entry name" value="ECDYSONE-INDUCIBLE GENE E1, ISOFORM A"/>
    <property type="match status" value="1"/>
</dbReference>
<proteinExistence type="predicted"/>
<organism evidence="4 5">
    <name type="scientific">Adineta ricciae</name>
    <name type="common">Rotifer</name>
    <dbReference type="NCBI Taxonomy" id="249248"/>
    <lineage>
        <taxon>Eukaryota</taxon>
        <taxon>Metazoa</taxon>
        <taxon>Spiralia</taxon>
        <taxon>Gnathifera</taxon>
        <taxon>Rotifera</taxon>
        <taxon>Eurotatoria</taxon>
        <taxon>Bdelloidea</taxon>
        <taxon>Adinetida</taxon>
        <taxon>Adinetidae</taxon>
        <taxon>Adineta</taxon>
    </lineage>
</organism>
<dbReference type="PROSITE" id="PS50026">
    <property type="entry name" value="EGF_3"/>
    <property type="match status" value="1"/>
</dbReference>
<evidence type="ECO:0000256" key="1">
    <source>
        <dbReference type="PROSITE-ProRule" id="PRU00076"/>
    </source>
</evidence>
<feature type="domain" description="EGF-like" evidence="3">
    <location>
        <begin position="76"/>
        <end position="110"/>
    </location>
</feature>
<comment type="caution">
    <text evidence="1">Lacks conserved residue(s) required for the propagation of feature annotation.</text>
</comment>
<protein>
    <recommendedName>
        <fullName evidence="3">EGF-like domain-containing protein</fullName>
    </recommendedName>
</protein>
<feature type="signal peptide" evidence="2">
    <location>
        <begin position="1"/>
        <end position="28"/>
    </location>
</feature>
<evidence type="ECO:0000256" key="2">
    <source>
        <dbReference type="SAM" id="SignalP"/>
    </source>
</evidence>
<feature type="chain" id="PRO_5032292483" description="EGF-like domain-containing protein" evidence="2">
    <location>
        <begin position="29"/>
        <end position="1039"/>
    </location>
</feature>
<keyword evidence="5" id="KW-1185">Reference proteome</keyword>
<dbReference type="SMART" id="SM00181">
    <property type="entry name" value="EGF"/>
    <property type="match status" value="7"/>
</dbReference>
<name>A0A813QE51_ADIRI</name>
<dbReference type="AlphaFoldDB" id="A0A813QE51"/>
<keyword evidence="2" id="KW-0732">Signal</keyword>
<dbReference type="InterPro" id="IPR000742">
    <property type="entry name" value="EGF"/>
</dbReference>
<dbReference type="EMBL" id="CAJNOR010000035">
    <property type="protein sequence ID" value="CAF0765787.1"/>
    <property type="molecule type" value="Genomic_DNA"/>
</dbReference>
<gene>
    <name evidence="4" type="ORF">XAT740_LOCUS1181</name>
</gene>
<sequence length="1039" mass="115734">MRKISSANFMMLLLFSSILLLSTSLTNAATLDESCSNDVRCEGVSLVCSEGKCQCRVPLYRPCNSSCVLNPRSAYEGETCEERSHCVNNAICSENKRCQCLNGFSAKNGLCYKKLNETCAGNTECWSKYCLNQQCACGHGYELNDDRTECRRKLVKIYSTWADANANNAFCFDDTSCIDAIAKCFNDTQHPTAKFCKCPYGYEVKNNNEKCEPIRISSLSPLNAVQSNYAECGVCEDKNAACIHAATQTTCWCQAGYKKENNRCVPSNKPLPLFPNSYDLSQHDFTTNCTDDQYATHSKLCGCASKYRFNPNDRSCVKIELEWESSVLEYGSCTRINSHYRANREDGLCPQPLTCQDRKDKYVCSCGQDKFLDSSNSGECVYLIGKKTNSTDDLCPQHASRNSTTGTCECHSGYGVIADGRGCELKLSSEPFSTNPNRPYDEVCTQVFGRKVYLYTAGECRCSGDESFPNAARTNCYAPLNHQLTAPIENCPENSILTGGQCRCTDGYYPKDGVRCEKAKLLDYQESASTPVNSLTETDCRTWFEGPVEPYDNEHCKCRNGSFLNDHGTGCWFNLNIILANPSDSRYCPPHSNTGAGQECLCDSGYKADGNRCVQIATLVFSDDDSNVESTPGLDEAGCRHFFGNGATLSTKGQYCICKPEAYAVLSNTYCHFLIDEMTDDIKGDRTCPANAEASDSASSPWACICKPNYRKSSDNRTCIGIPLKGESTPSSSTSCQDYTNENCVEQYGEFAFCQNENCYCNRQFSFINSNNKCEPFSKNIFPGFHELGSYSCNTNADCSDKPNAVCDYVHSSDQYKVCHCREGYILDVATQACVKHECIPQCQSILNFECRGYKCVCKEGYHQRGSACVENSYKLELHQFCNGTILAMLTSSVSDNESLQCDLACSRVRCKNGYRSEQNQCVRYELNNDRCVDRESICAGIDANSICSSEENKCLCKPSFYDFENKCYQAVGSECTEDKQCGPTMICKGQHCACNDEQREEETTDVYGRPIRRCVNGIDRLRFSPLILLIVVFGLFFK</sequence>
<keyword evidence="1" id="KW-0245">EGF-like domain</keyword>
<comment type="caution">
    <text evidence="4">The sequence shown here is derived from an EMBL/GenBank/DDBJ whole genome shotgun (WGS) entry which is preliminary data.</text>
</comment>
<evidence type="ECO:0000259" key="3">
    <source>
        <dbReference type="PROSITE" id="PS50026"/>
    </source>
</evidence>
<accession>A0A813QE51</accession>
<evidence type="ECO:0000313" key="4">
    <source>
        <dbReference type="EMBL" id="CAF0765787.1"/>
    </source>
</evidence>
<reference evidence="4" key="1">
    <citation type="submission" date="2021-02" db="EMBL/GenBank/DDBJ databases">
        <authorList>
            <person name="Nowell W R."/>
        </authorList>
    </citation>
    <scope>NUCLEOTIDE SEQUENCE</scope>
</reference>
<dbReference type="PANTHER" id="PTHR39069:SF8">
    <property type="entry name" value="FI17111P1"/>
    <property type="match status" value="1"/>
</dbReference>
<evidence type="ECO:0000313" key="5">
    <source>
        <dbReference type="Proteomes" id="UP000663828"/>
    </source>
</evidence>